<proteinExistence type="predicted"/>
<accession>A0A1X0AV35</accession>
<gene>
    <name evidence="3" type="ORF">BST13_18360</name>
</gene>
<organism evidence="3 4">
    <name type="scientific">Mycobacterium aquaticum</name>
    <dbReference type="NCBI Taxonomy" id="1927124"/>
    <lineage>
        <taxon>Bacteria</taxon>
        <taxon>Bacillati</taxon>
        <taxon>Actinomycetota</taxon>
        <taxon>Actinomycetes</taxon>
        <taxon>Mycobacteriales</taxon>
        <taxon>Mycobacteriaceae</taxon>
        <taxon>Mycobacterium</taxon>
    </lineage>
</organism>
<dbReference type="EMBL" id="MVHF01000018">
    <property type="protein sequence ID" value="ORA33932.1"/>
    <property type="molecule type" value="Genomic_DNA"/>
</dbReference>
<keyword evidence="3" id="KW-0378">Hydrolase</keyword>
<keyword evidence="4" id="KW-1185">Reference proteome</keyword>
<dbReference type="InterPro" id="IPR029058">
    <property type="entry name" value="AB_hydrolase_fold"/>
</dbReference>
<protein>
    <submittedName>
        <fullName evidence="3">Alpha/beta hydrolase</fullName>
    </submittedName>
</protein>
<dbReference type="SUPFAM" id="SSF53474">
    <property type="entry name" value="alpha/beta-Hydrolases"/>
    <property type="match status" value="1"/>
</dbReference>
<sequence>MTTIDAPVKHEYDRIPYLVAYQNNSAVRDVYGGVAELVVLESYLLKPKTKPSETVLVFMHPIGGGAYLPMINALARAGHHVIYCNSRFRGTDSALLMEKVVEDLGECIKDAKNRLGYSKVVLAGWSGGGSLSVFYQQQAQNPTVTASPSGDGPDLTTLGLIPADGIMLLAAHISRHGTMTEWMDASILDESDPSKRDPELDLYNPDNPNQPPYTAEFLERYHAAQIDRNRRITRWVKEKLAELKAAGRPDDEFAFVVHGTMADPRWLDPTVDPNERTPGQCYLGDPQVVNMSPVGLARFCTLRSWLSQWSYDDANGDAVKAGPDIAVPALVIGNLADDACTPSHTRRLYEAIGHPDKEMHEIPGANHYYSGPDQRDKLRHAVDICTDWLHRHGFSSEGRSTATVGSAQ</sequence>
<feature type="region of interest" description="Disordered" evidence="1">
    <location>
        <begin position="189"/>
        <end position="208"/>
    </location>
</feature>
<reference evidence="3 4" key="1">
    <citation type="submission" date="2017-02" db="EMBL/GenBank/DDBJ databases">
        <title>The new phylogeny of genus Mycobacterium.</title>
        <authorList>
            <person name="Tortoli E."/>
            <person name="Trovato A."/>
            <person name="Cirillo D.M."/>
        </authorList>
    </citation>
    <scope>NUCLEOTIDE SEQUENCE [LARGE SCALE GENOMIC DNA]</scope>
    <source>
        <strain evidence="3 4">RW6</strain>
    </source>
</reference>
<evidence type="ECO:0000313" key="4">
    <source>
        <dbReference type="Proteomes" id="UP000192448"/>
    </source>
</evidence>
<evidence type="ECO:0000256" key="1">
    <source>
        <dbReference type="SAM" id="MobiDB-lite"/>
    </source>
</evidence>
<dbReference type="Pfam" id="PF00561">
    <property type="entry name" value="Abhydrolase_1"/>
    <property type="match status" value="1"/>
</dbReference>
<dbReference type="InterPro" id="IPR000073">
    <property type="entry name" value="AB_hydrolase_1"/>
</dbReference>
<dbReference type="RefSeq" id="WP_083165455.1">
    <property type="nucleotide sequence ID" value="NZ_MVHF01000018.1"/>
</dbReference>
<comment type="caution">
    <text evidence="3">The sequence shown here is derived from an EMBL/GenBank/DDBJ whole genome shotgun (WGS) entry which is preliminary data.</text>
</comment>
<dbReference type="GO" id="GO:0016787">
    <property type="term" value="F:hydrolase activity"/>
    <property type="evidence" value="ECO:0007669"/>
    <property type="project" value="UniProtKB-KW"/>
</dbReference>
<evidence type="ECO:0000313" key="3">
    <source>
        <dbReference type="EMBL" id="ORA33932.1"/>
    </source>
</evidence>
<evidence type="ECO:0000259" key="2">
    <source>
        <dbReference type="Pfam" id="PF00561"/>
    </source>
</evidence>
<dbReference type="OrthoDB" id="2062670at2"/>
<dbReference type="STRING" id="1927124.BST13_18360"/>
<dbReference type="Gene3D" id="3.40.50.1820">
    <property type="entry name" value="alpha/beta hydrolase"/>
    <property type="match status" value="1"/>
</dbReference>
<dbReference type="Proteomes" id="UP000192448">
    <property type="component" value="Unassembled WGS sequence"/>
</dbReference>
<dbReference type="AlphaFoldDB" id="A0A1X0AV35"/>
<name>A0A1X0AV35_9MYCO</name>
<feature type="domain" description="AB hydrolase-1" evidence="2">
    <location>
        <begin position="55"/>
        <end position="140"/>
    </location>
</feature>